<evidence type="ECO:0000259" key="1">
    <source>
        <dbReference type="Pfam" id="PF03551"/>
    </source>
</evidence>
<dbReference type="InterPro" id="IPR036388">
    <property type="entry name" value="WH-like_DNA-bd_sf"/>
</dbReference>
<dbReference type="PANTHER" id="PTHR43252:SF6">
    <property type="entry name" value="NEGATIVE TRANSCRIPTION REGULATOR PADR"/>
    <property type="match status" value="1"/>
</dbReference>
<dbReference type="Proteomes" id="UP001229346">
    <property type="component" value="Unassembled WGS sequence"/>
</dbReference>
<gene>
    <name evidence="2" type="ORF">J2T15_003591</name>
</gene>
<dbReference type="Pfam" id="PF03551">
    <property type="entry name" value="PadR"/>
    <property type="match status" value="1"/>
</dbReference>
<dbReference type="Gene3D" id="1.10.10.10">
    <property type="entry name" value="Winged helix-like DNA-binding domain superfamily/Winged helix DNA-binding domain"/>
    <property type="match status" value="1"/>
</dbReference>
<name>A0ABT9U3C7_PAEHA</name>
<evidence type="ECO:0000313" key="3">
    <source>
        <dbReference type="Proteomes" id="UP001229346"/>
    </source>
</evidence>
<dbReference type="SUPFAM" id="SSF46785">
    <property type="entry name" value="Winged helix' DNA-binding domain"/>
    <property type="match status" value="1"/>
</dbReference>
<comment type="caution">
    <text evidence="2">The sequence shown here is derived from an EMBL/GenBank/DDBJ whole genome shotgun (WGS) entry which is preliminary data.</text>
</comment>
<dbReference type="GO" id="GO:0003677">
    <property type="term" value="F:DNA binding"/>
    <property type="evidence" value="ECO:0007669"/>
    <property type="project" value="UniProtKB-KW"/>
</dbReference>
<accession>A0ABT9U3C7</accession>
<dbReference type="PANTHER" id="PTHR43252">
    <property type="entry name" value="TRANSCRIPTIONAL REGULATOR YQJI"/>
    <property type="match status" value="1"/>
</dbReference>
<sequence>MEFVILGFLMLKQLTQYDLKSALERKASPFFSASLGSIQAALKKLESNGHIAVNEVTEGKRHKKLYRITEAGRAHFLEWMMSPIAPSRLENDAPTKLFFLGVMKPPERHVIIGAITEQLRTVVSEYEQNESAIQRSAKPPSYEQIALFQMKTLELGTYYYRNMLIWFENLLAEMGENDHVPQPNTEL</sequence>
<proteinExistence type="predicted"/>
<keyword evidence="2" id="KW-0238">DNA-binding</keyword>
<organism evidence="2 3">
    <name type="scientific">Paenibacillus harenae</name>
    <dbReference type="NCBI Taxonomy" id="306543"/>
    <lineage>
        <taxon>Bacteria</taxon>
        <taxon>Bacillati</taxon>
        <taxon>Bacillota</taxon>
        <taxon>Bacilli</taxon>
        <taxon>Bacillales</taxon>
        <taxon>Paenibacillaceae</taxon>
        <taxon>Paenibacillus</taxon>
    </lineage>
</organism>
<dbReference type="InterPro" id="IPR036390">
    <property type="entry name" value="WH_DNA-bd_sf"/>
</dbReference>
<feature type="domain" description="Transcription regulator PadR N-terminal" evidence="1">
    <location>
        <begin position="5"/>
        <end position="76"/>
    </location>
</feature>
<evidence type="ECO:0000313" key="2">
    <source>
        <dbReference type="EMBL" id="MDQ0114136.1"/>
    </source>
</evidence>
<reference evidence="2 3" key="1">
    <citation type="submission" date="2023-07" db="EMBL/GenBank/DDBJ databases">
        <title>Sorghum-associated microbial communities from plants grown in Nebraska, USA.</title>
        <authorList>
            <person name="Schachtman D."/>
        </authorList>
    </citation>
    <scope>NUCLEOTIDE SEQUENCE [LARGE SCALE GENOMIC DNA]</scope>
    <source>
        <strain evidence="2 3">CC482</strain>
    </source>
</reference>
<protein>
    <submittedName>
        <fullName evidence="2">DNA-binding PadR family transcriptional regulator</fullName>
    </submittedName>
</protein>
<dbReference type="EMBL" id="JAUSSU010000007">
    <property type="protein sequence ID" value="MDQ0114136.1"/>
    <property type="molecule type" value="Genomic_DNA"/>
</dbReference>
<dbReference type="RefSeq" id="WP_307205455.1">
    <property type="nucleotide sequence ID" value="NZ_JAUSSU010000007.1"/>
</dbReference>
<keyword evidence="3" id="KW-1185">Reference proteome</keyword>
<dbReference type="InterPro" id="IPR005149">
    <property type="entry name" value="Tscrpt_reg_PadR_N"/>
</dbReference>